<organism evidence="1 2">
    <name type="scientific">Echinicola jeungdonensis</name>
    <dbReference type="NCBI Taxonomy" id="709343"/>
    <lineage>
        <taxon>Bacteria</taxon>
        <taxon>Pseudomonadati</taxon>
        <taxon>Bacteroidota</taxon>
        <taxon>Cytophagia</taxon>
        <taxon>Cytophagales</taxon>
        <taxon>Cyclobacteriaceae</taxon>
        <taxon>Echinicola</taxon>
    </lineage>
</organism>
<name>A0ABV5J6V0_9BACT</name>
<keyword evidence="2" id="KW-1185">Reference proteome</keyword>
<evidence type="ECO:0000313" key="2">
    <source>
        <dbReference type="Proteomes" id="UP001589654"/>
    </source>
</evidence>
<accession>A0ABV5J6V0</accession>
<dbReference type="EMBL" id="JBHMEW010000062">
    <property type="protein sequence ID" value="MFB9212539.1"/>
    <property type="molecule type" value="Genomic_DNA"/>
</dbReference>
<dbReference type="Proteomes" id="UP001589654">
    <property type="component" value="Unassembled WGS sequence"/>
</dbReference>
<evidence type="ECO:0000313" key="1">
    <source>
        <dbReference type="EMBL" id="MFB9212539.1"/>
    </source>
</evidence>
<gene>
    <name evidence="1" type="ORF">ACFFUR_12040</name>
</gene>
<reference evidence="1 2" key="1">
    <citation type="submission" date="2024-09" db="EMBL/GenBank/DDBJ databases">
        <authorList>
            <person name="Sun Q."/>
            <person name="Mori K."/>
        </authorList>
    </citation>
    <scope>NUCLEOTIDE SEQUENCE [LARGE SCALE GENOMIC DNA]</scope>
    <source>
        <strain evidence="1 2">CECT 7682</strain>
    </source>
</reference>
<dbReference type="RefSeq" id="WP_290249403.1">
    <property type="nucleotide sequence ID" value="NZ_JAUFQT010000002.1"/>
</dbReference>
<sequence>MSSDCNHIVSVLKRDGTDRQQLDSANLDPKNLKLHDFKISDWCIFAFNFAKKVRFFPTDSPEYSLGNWTKFFGFFTQEEFLKEEHKKAKTLEALKEAINDYLDNASSDQSLTPHLTLFIAFLKLLENSRERFNKLTKRHLDFYYKELLQIEKKPLTPDHVYIIFELAKNLSQGKVEKETSLIGGKDSSGIQRIYKTLEEGIINKTQIVQLKNVYNEILIDKPAITFGVDAEKSGNIVASPVANSLDGLGADFPEGSAQWWPFGHSKICHGSTQLPGLPKAKIGFSLASSMLNLQEGERRVALKFTFENELPQVDASSIQKAIKLEITQEKGWAPFDGLLDENTFLGEEGNPKQFHIVFNLEIDFPPLFPYQADVHGAGYTSESPIIRVIFNTETIEGYNLYRILNDNPLTKIGIDINASQIKNVQLENDLGAINSTKPFFPFTPRPLKGGSFKIAYPEATDKPWTSISISMDWLNTPDDFGSHYSAYGSPNSVGEIIPEVDDYSDFKVIQEPGESGSTTSQLNLFTEGPSTTEDGQILYQSNFSFNPPSSSFSADKKLNLSLVNTFLHEKYAHYYTQAAINNQTSINVNQIPNEPYTPLAENFTLSYSASLNQEISSTTENNDIQIFHEEPFGQYQKFPVKAANPVSEDFTLNLIPAFCHGGELYIGLEQAKPLQQISILFQILEGSENPNTPTPFEGKQKIEWAILSHNEWLSLDEGNILLNQTQNFLKTGLFKFSLPKLATQNNTRLPSGLFWLRASMKKNFDAVCQIIDIKTQALEATFEDQGNSGDHLKYGLPEGSIGKMKERLSTIKSISQPFPSFGGRKVEADIPYYRRISERLRHKQRAINLWDYEHLILESFPEIYKVKCLNHTSEQGFQSPGDVTVILIPDTIQQAVFDIYEPRVSQATLVKVGEFINQLNSFHVKADIINPNYEEVQIELKVKFHEGYDENFYLTQIQEDVKKFLSPWAYDQKATVEFGVTLHRSQIIHYLEQLDYVDYLENLKLLILAESSIDPCNPIYEEVTGKESVAPSNPKSILVTAKNHNVQLAEKKCSNEPMENSEPCQQ</sequence>
<proteinExistence type="predicted"/>
<protein>
    <submittedName>
        <fullName evidence="1">Baseplate J/gp47 family protein</fullName>
    </submittedName>
</protein>
<comment type="caution">
    <text evidence="1">The sequence shown here is derived from an EMBL/GenBank/DDBJ whole genome shotgun (WGS) entry which is preliminary data.</text>
</comment>